<evidence type="ECO:0000256" key="10">
    <source>
        <dbReference type="SAM" id="MobiDB-lite"/>
    </source>
</evidence>
<sequence>MFADRNLDMLSSESGDDGATLAEPPDPDIVEIDPTGRYIRYQEVLGKGAFKTVYKAFDEVNGIEVAWSQLMIDEVLHSPDDLDRLKSEVLLLKSLKHSNIIRFYNSWIDEKKKTVNIITELFTSGSLRQYRKKHRKVDTKAVKGWARQILMGLSYLHSHEPPIIHRDLKCDNIFVNGHLGEVKIGDLGLATVMEQAGAKSVIGTPEFMAPELYDEDYNHLADIYSFGMCMLEMVTFEYPYSECRNSAQIYKKVSSGIKPAALSKVKDPDVKEFIEKCLLPASQRFSANELLMDPFLQANGASKNRPLLLPDIILPKNGAFGDRCLMSEGPATAQNLPLRTDAHDGDLPMVKLFWKSTDCELPSLRVEVESRTLGNIFLLKGEENDESSVSLILRIADETDPEHARYIHFLFFLNSDTASSVSAEMVEQLELGARHVSCIAELIDLLLSNLIKNWKASNPTSCLVRASYEEPQSLTHYQSSSEYLEDAYESVMSGAMSPSGNIQNSAMLDDQSLEMPYMSATSNDWNDAGSSIDSGHDMDVSSDDNEDGENGDKAENPILVNTSPLYTLGNDAELRMELERIEQEYKESMRQITKRREEAIMDAKRRLSFKRIDQIH</sequence>
<evidence type="ECO:0000256" key="6">
    <source>
        <dbReference type="ARBA" id="ARBA00022840"/>
    </source>
</evidence>
<dbReference type="FunFam" id="3.30.200.20:FF:000075">
    <property type="entry name" value="Probable serine/threonine-protein kinase WNK1"/>
    <property type="match status" value="1"/>
</dbReference>
<proteinExistence type="predicted"/>
<evidence type="ECO:0000256" key="1">
    <source>
        <dbReference type="ARBA" id="ARBA00012513"/>
    </source>
</evidence>
<comment type="catalytic activity">
    <reaction evidence="7">
        <text>L-threonyl-[protein] + ATP = O-phospho-L-threonyl-[protein] + ADP + H(+)</text>
        <dbReference type="Rhea" id="RHEA:46608"/>
        <dbReference type="Rhea" id="RHEA-COMP:11060"/>
        <dbReference type="Rhea" id="RHEA-COMP:11605"/>
        <dbReference type="ChEBI" id="CHEBI:15378"/>
        <dbReference type="ChEBI" id="CHEBI:30013"/>
        <dbReference type="ChEBI" id="CHEBI:30616"/>
        <dbReference type="ChEBI" id="CHEBI:61977"/>
        <dbReference type="ChEBI" id="CHEBI:456216"/>
        <dbReference type="EC" id="2.7.11.1"/>
    </reaction>
</comment>
<dbReference type="Gene3D" id="1.10.510.10">
    <property type="entry name" value="Transferase(Phosphotransferase) domain 1"/>
    <property type="match status" value="1"/>
</dbReference>
<keyword evidence="6" id="KW-0067">ATP-binding</keyword>
<dbReference type="InterPro" id="IPR008271">
    <property type="entry name" value="Ser/Thr_kinase_AS"/>
</dbReference>
<feature type="domain" description="Protein kinase" evidence="11">
    <location>
        <begin position="39"/>
        <end position="296"/>
    </location>
</feature>
<evidence type="ECO:0000256" key="8">
    <source>
        <dbReference type="ARBA" id="ARBA00048679"/>
    </source>
</evidence>
<keyword evidence="9" id="KW-0175">Coiled coil</keyword>
<dbReference type="InterPro" id="IPR011009">
    <property type="entry name" value="Kinase-like_dom_sf"/>
</dbReference>
<dbReference type="EC" id="2.7.11.1" evidence="1"/>
<dbReference type="InterPro" id="IPR000719">
    <property type="entry name" value="Prot_kinase_dom"/>
</dbReference>
<evidence type="ECO:0000259" key="11">
    <source>
        <dbReference type="PROSITE" id="PS50011"/>
    </source>
</evidence>
<feature type="compositionally biased region" description="Acidic residues" evidence="10">
    <location>
        <begin position="540"/>
        <end position="549"/>
    </location>
</feature>
<evidence type="ECO:0000256" key="7">
    <source>
        <dbReference type="ARBA" id="ARBA00047899"/>
    </source>
</evidence>
<dbReference type="Proteomes" id="UP001345219">
    <property type="component" value="Chromosome 5"/>
</dbReference>
<evidence type="ECO:0000313" key="12">
    <source>
        <dbReference type="EMBL" id="KAK4760979.1"/>
    </source>
</evidence>
<keyword evidence="4" id="KW-0547">Nucleotide-binding</keyword>
<dbReference type="PANTHER" id="PTHR13902">
    <property type="entry name" value="SERINE/THREONINE-PROTEIN KINASE WNK WITH NO LYSINE -RELATED"/>
    <property type="match status" value="1"/>
</dbReference>
<dbReference type="CDD" id="cd13983">
    <property type="entry name" value="STKc_WNK"/>
    <property type="match status" value="1"/>
</dbReference>
<dbReference type="PROSITE" id="PS00108">
    <property type="entry name" value="PROTEIN_KINASE_ST"/>
    <property type="match status" value="1"/>
</dbReference>
<comment type="catalytic activity">
    <reaction evidence="8">
        <text>L-seryl-[protein] + ATP = O-phospho-L-seryl-[protein] + ADP + H(+)</text>
        <dbReference type="Rhea" id="RHEA:17989"/>
        <dbReference type="Rhea" id="RHEA-COMP:9863"/>
        <dbReference type="Rhea" id="RHEA-COMP:11604"/>
        <dbReference type="ChEBI" id="CHEBI:15378"/>
        <dbReference type="ChEBI" id="CHEBI:29999"/>
        <dbReference type="ChEBI" id="CHEBI:30616"/>
        <dbReference type="ChEBI" id="CHEBI:83421"/>
        <dbReference type="ChEBI" id="CHEBI:456216"/>
        <dbReference type="EC" id="2.7.11.1"/>
    </reaction>
</comment>
<evidence type="ECO:0000256" key="5">
    <source>
        <dbReference type="ARBA" id="ARBA00022777"/>
    </source>
</evidence>
<accession>A0AAN7K9N4</accession>
<protein>
    <recommendedName>
        <fullName evidence="1">non-specific serine/threonine protein kinase</fullName>
        <ecNumber evidence="1">2.7.11.1</ecNumber>
    </recommendedName>
</protein>
<keyword evidence="5" id="KW-0418">Kinase</keyword>
<dbReference type="InterPro" id="IPR050588">
    <property type="entry name" value="WNK_Ser-Thr_kinase"/>
</dbReference>
<keyword evidence="3" id="KW-0808">Transferase</keyword>
<keyword evidence="2" id="KW-0723">Serine/threonine-protein kinase</keyword>
<evidence type="ECO:0000256" key="4">
    <source>
        <dbReference type="ARBA" id="ARBA00022741"/>
    </source>
</evidence>
<dbReference type="SUPFAM" id="SSF56112">
    <property type="entry name" value="Protein kinase-like (PK-like)"/>
    <property type="match status" value="1"/>
</dbReference>
<dbReference type="PROSITE" id="PS50011">
    <property type="entry name" value="PROTEIN_KINASE_DOM"/>
    <property type="match status" value="1"/>
</dbReference>
<keyword evidence="13" id="KW-1185">Reference proteome</keyword>
<evidence type="ECO:0000313" key="13">
    <source>
        <dbReference type="Proteomes" id="UP001345219"/>
    </source>
</evidence>
<dbReference type="GO" id="GO:0004674">
    <property type="term" value="F:protein serine/threonine kinase activity"/>
    <property type="evidence" value="ECO:0007669"/>
    <property type="project" value="UniProtKB-KW"/>
</dbReference>
<comment type="caution">
    <text evidence="12">The sequence shown here is derived from an EMBL/GenBank/DDBJ whole genome shotgun (WGS) entry which is preliminary data.</text>
</comment>
<dbReference type="Pfam" id="PF00069">
    <property type="entry name" value="Pkinase"/>
    <property type="match status" value="1"/>
</dbReference>
<organism evidence="12 13">
    <name type="scientific">Trapa incisa</name>
    <dbReference type="NCBI Taxonomy" id="236973"/>
    <lineage>
        <taxon>Eukaryota</taxon>
        <taxon>Viridiplantae</taxon>
        <taxon>Streptophyta</taxon>
        <taxon>Embryophyta</taxon>
        <taxon>Tracheophyta</taxon>
        <taxon>Spermatophyta</taxon>
        <taxon>Magnoliopsida</taxon>
        <taxon>eudicotyledons</taxon>
        <taxon>Gunneridae</taxon>
        <taxon>Pentapetalae</taxon>
        <taxon>rosids</taxon>
        <taxon>malvids</taxon>
        <taxon>Myrtales</taxon>
        <taxon>Lythraceae</taxon>
        <taxon>Trapa</taxon>
    </lineage>
</organism>
<evidence type="ECO:0000256" key="9">
    <source>
        <dbReference type="SAM" id="Coils"/>
    </source>
</evidence>
<dbReference type="EMBL" id="JAXIOK010000010">
    <property type="protein sequence ID" value="KAK4760979.1"/>
    <property type="molecule type" value="Genomic_DNA"/>
</dbReference>
<dbReference type="AlphaFoldDB" id="A0AAN7K9N4"/>
<evidence type="ECO:0000256" key="2">
    <source>
        <dbReference type="ARBA" id="ARBA00022527"/>
    </source>
</evidence>
<name>A0AAN7K9N4_9MYRT</name>
<feature type="region of interest" description="Disordered" evidence="10">
    <location>
        <begin position="1"/>
        <end position="27"/>
    </location>
</feature>
<feature type="coiled-coil region" evidence="9">
    <location>
        <begin position="571"/>
        <end position="598"/>
    </location>
</feature>
<dbReference type="SMART" id="SM00220">
    <property type="entry name" value="S_TKc"/>
    <property type="match status" value="1"/>
</dbReference>
<reference evidence="12 13" key="1">
    <citation type="journal article" date="2023" name="Hortic Res">
        <title>Pangenome of water caltrop reveals structural variations and asymmetric subgenome divergence after allopolyploidization.</title>
        <authorList>
            <person name="Zhang X."/>
            <person name="Chen Y."/>
            <person name="Wang L."/>
            <person name="Yuan Y."/>
            <person name="Fang M."/>
            <person name="Shi L."/>
            <person name="Lu R."/>
            <person name="Comes H.P."/>
            <person name="Ma Y."/>
            <person name="Chen Y."/>
            <person name="Huang G."/>
            <person name="Zhou Y."/>
            <person name="Zheng Z."/>
            <person name="Qiu Y."/>
        </authorList>
    </citation>
    <scope>NUCLEOTIDE SEQUENCE [LARGE SCALE GENOMIC DNA]</scope>
    <source>
        <tissue evidence="12">Roots</tissue>
    </source>
</reference>
<dbReference type="Gene3D" id="3.30.200.20">
    <property type="entry name" value="Phosphorylase Kinase, domain 1"/>
    <property type="match status" value="1"/>
</dbReference>
<feature type="region of interest" description="Disordered" evidence="10">
    <location>
        <begin position="519"/>
        <end position="558"/>
    </location>
</feature>
<dbReference type="FunFam" id="1.10.510.10:FF:000046">
    <property type="entry name" value="probable serine/threonine-protein kinase WNK9"/>
    <property type="match status" value="1"/>
</dbReference>
<evidence type="ECO:0000256" key="3">
    <source>
        <dbReference type="ARBA" id="ARBA00022679"/>
    </source>
</evidence>
<feature type="compositionally biased region" description="Polar residues" evidence="10">
    <location>
        <begin position="519"/>
        <end position="533"/>
    </location>
</feature>
<gene>
    <name evidence="12" type="ORF">SAY87_005872</name>
</gene>
<dbReference type="GO" id="GO:0005524">
    <property type="term" value="F:ATP binding"/>
    <property type="evidence" value="ECO:0007669"/>
    <property type="project" value="UniProtKB-KW"/>
</dbReference>